<proteinExistence type="predicted"/>
<dbReference type="Proteomes" id="UP001066276">
    <property type="component" value="Chromosome 1_1"/>
</dbReference>
<reference evidence="1" key="1">
    <citation type="journal article" date="2022" name="bioRxiv">
        <title>Sequencing and chromosome-scale assembly of the giantPleurodeles waltlgenome.</title>
        <authorList>
            <person name="Brown T."/>
            <person name="Elewa A."/>
            <person name="Iarovenko S."/>
            <person name="Subramanian E."/>
            <person name="Araus A.J."/>
            <person name="Petzold A."/>
            <person name="Susuki M."/>
            <person name="Suzuki K.-i.T."/>
            <person name="Hayashi T."/>
            <person name="Toyoda A."/>
            <person name="Oliveira C."/>
            <person name="Osipova E."/>
            <person name="Leigh N.D."/>
            <person name="Simon A."/>
            <person name="Yun M.H."/>
        </authorList>
    </citation>
    <scope>NUCLEOTIDE SEQUENCE</scope>
    <source>
        <strain evidence="1">20211129_DDA</strain>
        <tissue evidence="1">Liver</tissue>
    </source>
</reference>
<evidence type="ECO:0000313" key="1">
    <source>
        <dbReference type="EMBL" id="KAJ1218478.1"/>
    </source>
</evidence>
<sequence length="183" mass="20096">MRVAGGPECMPGQRAGQEWARLRSSMDGRGYAGPSFGELDPGTRLRLVYNKGFWEIVNSKQSTLCLNYDIGSKITPFQWAAHFTSVYALGKSSGSPDTLVADGGLTKGQYATKLVASCYGKLKVLRKVHLLPVRQVAGRALALARLNYGNARFLGSLISPGSCRQYKTLLHTYYEYCKAYARS</sequence>
<organism evidence="1 2">
    <name type="scientific">Pleurodeles waltl</name>
    <name type="common">Iberian ribbed newt</name>
    <dbReference type="NCBI Taxonomy" id="8319"/>
    <lineage>
        <taxon>Eukaryota</taxon>
        <taxon>Metazoa</taxon>
        <taxon>Chordata</taxon>
        <taxon>Craniata</taxon>
        <taxon>Vertebrata</taxon>
        <taxon>Euteleostomi</taxon>
        <taxon>Amphibia</taxon>
        <taxon>Batrachia</taxon>
        <taxon>Caudata</taxon>
        <taxon>Salamandroidea</taxon>
        <taxon>Salamandridae</taxon>
        <taxon>Pleurodelinae</taxon>
        <taxon>Pleurodeles</taxon>
    </lineage>
</organism>
<protein>
    <submittedName>
        <fullName evidence="1">Uncharacterized protein</fullName>
    </submittedName>
</protein>
<keyword evidence="2" id="KW-1185">Reference proteome</keyword>
<dbReference type="AlphaFoldDB" id="A0AAV7WWG9"/>
<evidence type="ECO:0000313" key="2">
    <source>
        <dbReference type="Proteomes" id="UP001066276"/>
    </source>
</evidence>
<gene>
    <name evidence="1" type="ORF">NDU88_006057</name>
</gene>
<comment type="caution">
    <text evidence="1">The sequence shown here is derived from an EMBL/GenBank/DDBJ whole genome shotgun (WGS) entry which is preliminary data.</text>
</comment>
<accession>A0AAV7WWG9</accession>
<name>A0AAV7WWG9_PLEWA</name>
<dbReference type="EMBL" id="JANPWB010000001">
    <property type="protein sequence ID" value="KAJ1218478.1"/>
    <property type="molecule type" value="Genomic_DNA"/>
</dbReference>